<protein>
    <submittedName>
        <fullName evidence="1">Uncharacterized protein</fullName>
    </submittedName>
</protein>
<accession>A0A9D4AGF4</accession>
<reference evidence="1 2" key="1">
    <citation type="journal article" date="2021" name="Plant Biotechnol. J.">
        <title>Multi-omics assisted identification of the key and species-specific regulatory components of drought-tolerant mechanisms in Gossypium stocksii.</title>
        <authorList>
            <person name="Yu D."/>
            <person name="Ke L."/>
            <person name="Zhang D."/>
            <person name="Wu Y."/>
            <person name="Sun Y."/>
            <person name="Mei J."/>
            <person name="Sun J."/>
            <person name="Sun Y."/>
        </authorList>
    </citation>
    <scope>NUCLEOTIDE SEQUENCE [LARGE SCALE GENOMIC DNA]</scope>
    <source>
        <strain evidence="2">cv. E1</strain>
        <tissue evidence="1">Leaf</tissue>
    </source>
</reference>
<dbReference type="AlphaFoldDB" id="A0A9D4AGF4"/>
<gene>
    <name evidence="1" type="ORF">J1N35_008174</name>
</gene>
<proteinExistence type="predicted"/>
<organism evidence="1 2">
    <name type="scientific">Gossypium stocksii</name>
    <dbReference type="NCBI Taxonomy" id="47602"/>
    <lineage>
        <taxon>Eukaryota</taxon>
        <taxon>Viridiplantae</taxon>
        <taxon>Streptophyta</taxon>
        <taxon>Embryophyta</taxon>
        <taxon>Tracheophyta</taxon>
        <taxon>Spermatophyta</taxon>
        <taxon>Magnoliopsida</taxon>
        <taxon>eudicotyledons</taxon>
        <taxon>Gunneridae</taxon>
        <taxon>Pentapetalae</taxon>
        <taxon>rosids</taxon>
        <taxon>malvids</taxon>
        <taxon>Malvales</taxon>
        <taxon>Malvaceae</taxon>
        <taxon>Malvoideae</taxon>
        <taxon>Gossypium</taxon>
    </lineage>
</organism>
<name>A0A9D4AGF4_9ROSI</name>
<dbReference type="EMBL" id="JAIQCV010000003">
    <property type="protein sequence ID" value="KAH1114796.1"/>
    <property type="molecule type" value="Genomic_DNA"/>
</dbReference>
<evidence type="ECO:0000313" key="1">
    <source>
        <dbReference type="EMBL" id="KAH1114796.1"/>
    </source>
</evidence>
<feature type="non-terminal residue" evidence="1">
    <location>
        <position position="1"/>
    </location>
</feature>
<dbReference type="OrthoDB" id="1436896at2759"/>
<sequence length="91" mass="10663">FHANLKFSNGDKVYVKGKEVEVTPSIIYKYYKVPFYVNDEIELLKLRNFNGIDLDSIMHYLTKGRGEWEREICTNLPLLLNLVLLISLDKI</sequence>
<keyword evidence="2" id="KW-1185">Reference proteome</keyword>
<comment type="caution">
    <text evidence="1">The sequence shown here is derived from an EMBL/GenBank/DDBJ whole genome shotgun (WGS) entry which is preliminary data.</text>
</comment>
<evidence type="ECO:0000313" key="2">
    <source>
        <dbReference type="Proteomes" id="UP000828251"/>
    </source>
</evidence>
<dbReference type="Proteomes" id="UP000828251">
    <property type="component" value="Unassembled WGS sequence"/>
</dbReference>